<keyword evidence="7" id="KW-1185">Reference proteome</keyword>
<dbReference type="PANTHER" id="PTHR47359">
    <property type="entry name" value="PEPTIDOGLYCAN DL-ENDOPEPTIDASE CWLO"/>
    <property type="match status" value="1"/>
</dbReference>
<comment type="caution">
    <text evidence="6">The sequence shown here is derived from an EMBL/GenBank/DDBJ whole genome shotgun (WGS) entry which is preliminary data.</text>
</comment>
<evidence type="ECO:0000259" key="5">
    <source>
        <dbReference type="PROSITE" id="PS51935"/>
    </source>
</evidence>
<keyword evidence="4" id="KW-0788">Thiol protease</keyword>
<dbReference type="Proteomes" id="UP000006237">
    <property type="component" value="Unassembled WGS sequence"/>
</dbReference>
<keyword evidence="2" id="KW-0645">Protease</keyword>
<protein>
    <submittedName>
        <fullName evidence="6">NlpC/P60 family protein</fullName>
    </submittedName>
</protein>
<evidence type="ECO:0000313" key="6">
    <source>
        <dbReference type="EMBL" id="EEI62071.1"/>
    </source>
</evidence>
<accession>A0ABP2DUI2</accession>
<dbReference type="SUPFAM" id="SSF54001">
    <property type="entry name" value="Cysteine proteinases"/>
    <property type="match status" value="1"/>
</dbReference>
<evidence type="ECO:0000256" key="3">
    <source>
        <dbReference type="ARBA" id="ARBA00022801"/>
    </source>
</evidence>
<feature type="domain" description="NlpC/P60" evidence="5">
    <location>
        <begin position="122"/>
        <end position="236"/>
    </location>
</feature>
<dbReference type="InterPro" id="IPR051794">
    <property type="entry name" value="PG_Endopeptidase_C40"/>
</dbReference>
<dbReference type="InterPro" id="IPR000064">
    <property type="entry name" value="NLP_P60_dom"/>
</dbReference>
<gene>
    <name evidence="6" type="ORF">HMPREF0293_2430</name>
</gene>
<evidence type="ECO:0000256" key="1">
    <source>
        <dbReference type="ARBA" id="ARBA00007074"/>
    </source>
</evidence>
<name>A0ABP2DUI2_9CORY</name>
<dbReference type="PROSITE" id="PS51935">
    <property type="entry name" value="NLPC_P60"/>
    <property type="match status" value="1"/>
</dbReference>
<keyword evidence="3" id="KW-0378">Hydrolase</keyword>
<proteinExistence type="inferred from homology"/>
<evidence type="ECO:0000313" key="7">
    <source>
        <dbReference type="Proteomes" id="UP000006237"/>
    </source>
</evidence>
<dbReference type="InterPro" id="IPR038765">
    <property type="entry name" value="Papain-like_cys_pep_sf"/>
</dbReference>
<reference evidence="6 7" key="1">
    <citation type="submission" date="2009-01" db="EMBL/GenBank/DDBJ databases">
        <authorList>
            <person name="Qin X."/>
            <person name="Bachman B."/>
            <person name="Battles P."/>
            <person name="Bell A."/>
            <person name="Bess C."/>
            <person name="Bickham C."/>
            <person name="Chaboub L."/>
            <person name="Chen D."/>
            <person name="Coyle M."/>
            <person name="Deiros D.R."/>
            <person name="Dinh H."/>
            <person name="Forbes L."/>
            <person name="Fowler G."/>
            <person name="Francisco L."/>
            <person name="Fu Q."/>
            <person name="Gubbala S."/>
            <person name="Hale W."/>
            <person name="Han Y."/>
            <person name="Hemphill L."/>
            <person name="Highlander S.K."/>
            <person name="Hirani K."/>
            <person name="Hogues M."/>
            <person name="Jackson L."/>
            <person name="Jakkamsetti A."/>
            <person name="Javaid M."/>
            <person name="Jiang H."/>
            <person name="Korchina V."/>
            <person name="Kovar C."/>
            <person name="Lara F."/>
            <person name="Lee S."/>
            <person name="Mata R."/>
            <person name="Mathew T."/>
            <person name="Moen C."/>
            <person name="Morales K."/>
            <person name="Munidasa M."/>
            <person name="Nazareth L."/>
            <person name="Ngo R."/>
            <person name="Nguyen L."/>
            <person name="Okwuonu G."/>
            <person name="Ongeri F."/>
            <person name="Patil S."/>
            <person name="Petrosino J."/>
            <person name="Pham C."/>
            <person name="Pham P."/>
            <person name="Pu L.-L."/>
            <person name="Puazo M."/>
            <person name="Raj R."/>
            <person name="Reid J."/>
            <person name="Rouhana J."/>
            <person name="Saada N."/>
            <person name="Shang Y."/>
            <person name="Simmons D."/>
            <person name="Thornton R."/>
            <person name="Warren J."/>
            <person name="Weissenberger G."/>
            <person name="Zhang J."/>
            <person name="Zhang L."/>
            <person name="Zhou C."/>
            <person name="Zhu D."/>
            <person name="Muzny D."/>
            <person name="Worley K."/>
            <person name="Gibbs R."/>
        </authorList>
    </citation>
    <scope>NUCLEOTIDE SEQUENCE [LARGE SCALE GENOMIC DNA]</scope>
    <source>
        <strain evidence="6 7">ATCC 51866</strain>
    </source>
</reference>
<comment type="similarity">
    <text evidence="1">Belongs to the peptidase C40 family.</text>
</comment>
<evidence type="ECO:0000256" key="2">
    <source>
        <dbReference type="ARBA" id="ARBA00022670"/>
    </source>
</evidence>
<dbReference type="Pfam" id="PF00877">
    <property type="entry name" value="NLPC_P60"/>
    <property type="match status" value="1"/>
</dbReference>
<dbReference type="PANTHER" id="PTHR47359:SF3">
    <property type="entry name" value="NLP_P60 DOMAIN-CONTAINING PROTEIN-RELATED"/>
    <property type="match status" value="1"/>
</dbReference>
<dbReference type="Gene3D" id="3.90.1720.10">
    <property type="entry name" value="endopeptidase domain like (from Nostoc punctiforme)"/>
    <property type="match status" value="1"/>
</dbReference>
<sequence>MLSARLTVASWKLIESAFSGPKRNLEKTSVGKHTKASNKAVRYGSAASALAVGATAVITQPATAAQVTVPNSNITFEVQGLENVPNINQVPGITDWVPSLNQQAATVDYSATVNAPAAPPAKPVGNQIVDAAATKLGSPYQYGATGPNAFDCSGLTTWAYAQVGKQIPRTSYAQAAQGTPVSRDQLQPGDIIAFYAGASHVGIYTGHGTVIHALNYGTPLSETSIDYMPFHSAVRF</sequence>
<organism evidence="6 7">
    <name type="scientific">Corynebacterium glucuronolyticum ATCC 51866</name>
    <dbReference type="NCBI Taxonomy" id="548478"/>
    <lineage>
        <taxon>Bacteria</taxon>
        <taxon>Bacillati</taxon>
        <taxon>Actinomycetota</taxon>
        <taxon>Actinomycetes</taxon>
        <taxon>Mycobacteriales</taxon>
        <taxon>Corynebacteriaceae</taxon>
        <taxon>Corynebacterium</taxon>
    </lineage>
</organism>
<dbReference type="EMBL" id="ACHF01000119">
    <property type="protein sequence ID" value="EEI62071.1"/>
    <property type="molecule type" value="Genomic_DNA"/>
</dbReference>
<evidence type="ECO:0000256" key="4">
    <source>
        <dbReference type="ARBA" id="ARBA00022807"/>
    </source>
</evidence>